<feature type="coiled-coil region" evidence="6">
    <location>
        <begin position="25"/>
        <end position="85"/>
    </location>
</feature>
<organism evidence="7 8">
    <name type="scientific">Faecalitalea cylindroides</name>
    <dbReference type="NCBI Taxonomy" id="39483"/>
    <lineage>
        <taxon>Bacteria</taxon>
        <taxon>Bacillati</taxon>
        <taxon>Bacillota</taxon>
        <taxon>Erysipelotrichia</taxon>
        <taxon>Erysipelotrichales</taxon>
        <taxon>Erysipelotrichaceae</taxon>
        <taxon>Faecalitalea</taxon>
    </lineage>
</organism>
<keyword evidence="8" id="KW-1185">Reference proteome</keyword>
<sequence>MEKFSNEYFHKLANDLKFDLSDEEINELKKDFIEVEKQVELFEKIDTTGVEPMVYPFEEATTFLREDIEEDVLSQEDALKNVKDVRMGHVHVPKVVK</sequence>
<reference evidence="8" key="1">
    <citation type="submission" date="2017-04" db="EMBL/GenBank/DDBJ databases">
        <title>Function of individual gut microbiota members based on whole genome sequencing of pure cultures obtained from chicken caecum.</title>
        <authorList>
            <person name="Medvecky M."/>
            <person name="Cejkova D."/>
            <person name="Polansky O."/>
            <person name="Karasova D."/>
            <person name="Kubasova T."/>
            <person name="Cizek A."/>
            <person name="Rychlik I."/>
        </authorList>
    </citation>
    <scope>NUCLEOTIDE SEQUENCE [LARGE SCALE GENOMIC DNA]</scope>
    <source>
        <strain evidence="8">An178</strain>
    </source>
</reference>
<comment type="function">
    <text evidence="3">Allows the formation of correctly charged Asn-tRNA(Asn) or Gln-tRNA(Gln) through the transamidation of misacylated Asp-tRNA(Asn) or Glu-tRNA(Gln) in organisms which lack either or both of asparaginyl-tRNA or glutaminyl-tRNA synthetases. The reaction takes place in the presence of glutamine and ATP through an activated phospho-Asp-tRNA(Asn) or phospho-Glu-tRNA(Gln).</text>
</comment>
<evidence type="ECO:0000256" key="2">
    <source>
        <dbReference type="ARBA" id="ARBA00011123"/>
    </source>
</evidence>
<evidence type="ECO:0000256" key="1">
    <source>
        <dbReference type="ARBA" id="ARBA00010757"/>
    </source>
</evidence>
<dbReference type="AlphaFoldDB" id="A0A1Y4LWM4"/>
<comment type="subunit">
    <text evidence="2">Heterotrimer of A, B and C subunits.</text>
</comment>
<dbReference type="Pfam" id="PF02686">
    <property type="entry name" value="GatC"/>
    <property type="match status" value="1"/>
</dbReference>
<dbReference type="GO" id="GO:0006450">
    <property type="term" value="P:regulation of translational fidelity"/>
    <property type="evidence" value="ECO:0007669"/>
    <property type="project" value="InterPro"/>
</dbReference>
<protein>
    <submittedName>
        <fullName evidence="7">Aspartyl/glutamyl-tRNA(Asn/Gln) amidotransferase subunit C</fullName>
    </submittedName>
</protein>
<dbReference type="SUPFAM" id="SSF141000">
    <property type="entry name" value="Glu-tRNAGln amidotransferase C subunit"/>
    <property type="match status" value="1"/>
</dbReference>
<evidence type="ECO:0000256" key="5">
    <source>
        <dbReference type="ARBA" id="ARBA00047913"/>
    </source>
</evidence>
<evidence type="ECO:0000256" key="6">
    <source>
        <dbReference type="SAM" id="Coils"/>
    </source>
</evidence>
<proteinExistence type="inferred from homology"/>
<dbReference type="NCBIfam" id="TIGR00135">
    <property type="entry name" value="gatC"/>
    <property type="match status" value="1"/>
</dbReference>
<gene>
    <name evidence="7" type="ORF">B5F14_05900</name>
</gene>
<evidence type="ECO:0000256" key="4">
    <source>
        <dbReference type="ARBA" id="ARBA00047380"/>
    </source>
</evidence>
<comment type="catalytic activity">
    <reaction evidence="5">
        <text>L-glutamyl-tRNA(Gln) + L-glutamine + ATP + H2O = L-glutaminyl-tRNA(Gln) + L-glutamate + ADP + phosphate + H(+)</text>
        <dbReference type="Rhea" id="RHEA:17521"/>
        <dbReference type="Rhea" id="RHEA-COMP:9681"/>
        <dbReference type="Rhea" id="RHEA-COMP:9684"/>
        <dbReference type="ChEBI" id="CHEBI:15377"/>
        <dbReference type="ChEBI" id="CHEBI:15378"/>
        <dbReference type="ChEBI" id="CHEBI:29985"/>
        <dbReference type="ChEBI" id="CHEBI:30616"/>
        <dbReference type="ChEBI" id="CHEBI:43474"/>
        <dbReference type="ChEBI" id="CHEBI:58359"/>
        <dbReference type="ChEBI" id="CHEBI:78520"/>
        <dbReference type="ChEBI" id="CHEBI:78521"/>
        <dbReference type="ChEBI" id="CHEBI:456216"/>
    </reaction>
</comment>
<comment type="caution">
    <text evidence="7">The sequence shown here is derived from an EMBL/GenBank/DDBJ whole genome shotgun (WGS) entry which is preliminary data.</text>
</comment>
<evidence type="ECO:0000313" key="7">
    <source>
        <dbReference type="EMBL" id="OUP60300.1"/>
    </source>
</evidence>
<dbReference type="Proteomes" id="UP000195447">
    <property type="component" value="Unassembled WGS sequence"/>
</dbReference>
<keyword evidence="6" id="KW-0175">Coiled coil</keyword>
<comment type="catalytic activity">
    <reaction evidence="4">
        <text>L-aspartyl-tRNA(Asn) + L-glutamine + ATP + H2O = L-asparaginyl-tRNA(Asn) + L-glutamate + ADP + phosphate + 2 H(+)</text>
        <dbReference type="Rhea" id="RHEA:14513"/>
        <dbReference type="Rhea" id="RHEA-COMP:9674"/>
        <dbReference type="Rhea" id="RHEA-COMP:9677"/>
        <dbReference type="ChEBI" id="CHEBI:15377"/>
        <dbReference type="ChEBI" id="CHEBI:15378"/>
        <dbReference type="ChEBI" id="CHEBI:29985"/>
        <dbReference type="ChEBI" id="CHEBI:30616"/>
        <dbReference type="ChEBI" id="CHEBI:43474"/>
        <dbReference type="ChEBI" id="CHEBI:58359"/>
        <dbReference type="ChEBI" id="CHEBI:78515"/>
        <dbReference type="ChEBI" id="CHEBI:78516"/>
        <dbReference type="ChEBI" id="CHEBI:456216"/>
    </reaction>
</comment>
<name>A0A1Y4LWM4_9FIRM</name>
<dbReference type="RefSeq" id="WP_087158645.1">
    <property type="nucleotide sequence ID" value="NZ_CBCTZC010000004.1"/>
</dbReference>
<dbReference type="InterPro" id="IPR003837">
    <property type="entry name" value="GatC"/>
</dbReference>
<dbReference type="GO" id="GO:0070681">
    <property type="term" value="P:glutaminyl-tRNAGln biosynthesis via transamidation"/>
    <property type="evidence" value="ECO:0007669"/>
    <property type="project" value="TreeGrafter"/>
</dbReference>
<comment type="similarity">
    <text evidence="1">Belongs to the GatC family.</text>
</comment>
<dbReference type="PANTHER" id="PTHR15004">
    <property type="entry name" value="GLUTAMYL-TRNA(GLN) AMIDOTRANSFERASE SUBUNIT C, MITOCHONDRIAL"/>
    <property type="match status" value="1"/>
</dbReference>
<dbReference type="GO" id="GO:0016740">
    <property type="term" value="F:transferase activity"/>
    <property type="evidence" value="ECO:0007669"/>
    <property type="project" value="UniProtKB-KW"/>
</dbReference>
<evidence type="ECO:0000313" key="8">
    <source>
        <dbReference type="Proteomes" id="UP000195447"/>
    </source>
</evidence>
<keyword evidence="7" id="KW-0808">Transferase</keyword>
<dbReference type="PANTHER" id="PTHR15004:SF0">
    <property type="entry name" value="GLUTAMYL-TRNA(GLN) AMIDOTRANSFERASE SUBUNIT C, MITOCHONDRIAL"/>
    <property type="match status" value="1"/>
</dbReference>
<dbReference type="InterPro" id="IPR036113">
    <property type="entry name" value="Asp/Glu-ADT_sf_sub_c"/>
</dbReference>
<dbReference type="EMBL" id="NFKM01000010">
    <property type="protein sequence ID" value="OUP60300.1"/>
    <property type="molecule type" value="Genomic_DNA"/>
</dbReference>
<evidence type="ECO:0000256" key="3">
    <source>
        <dbReference type="ARBA" id="ARBA00024799"/>
    </source>
</evidence>
<accession>A0A1Y4LWM4</accession>